<keyword evidence="3" id="KW-1185">Reference proteome</keyword>
<accession>A0A814QDM1</accession>
<organism evidence="2 3">
    <name type="scientific">Adineta ricciae</name>
    <name type="common">Rotifer</name>
    <dbReference type="NCBI Taxonomy" id="249248"/>
    <lineage>
        <taxon>Eukaryota</taxon>
        <taxon>Metazoa</taxon>
        <taxon>Spiralia</taxon>
        <taxon>Gnathifera</taxon>
        <taxon>Rotifera</taxon>
        <taxon>Eurotatoria</taxon>
        <taxon>Bdelloidea</taxon>
        <taxon>Adinetida</taxon>
        <taxon>Adinetidae</taxon>
        <taxon>Adineta</taxon>
    </lineage>
</organism>
<comment type="caution">
    <text evidence="2">The sequence shown here is derived from an EMBL/GenBank/DDBJ whole genome shotgun (WGS) entry which is preliminary data.</text>
</comment>
<evidence type="ECO:0000313" key="3">
    <source>
        <dbReference type="Proteomes" id="UP000663828"/>
    </source>
</evidence>
<dbReference type="Proteomes" id="UP000663828">
    <property type="component" value="Unassembled WGS sequence"/>
</dbReference>
<name>A0A814QDM1_ADIRI</name>
<evidence type="ECO:0000313" key="2">
    <source>
        <dbReference type="EMBL" id="CAF1118195.1"/>
    </source>
</evidence>
<feature type="region of interest" description="Disordered" evidence="1">
    <location>
        <begin position="1"/>
        <end position="21"/>
    </location>
</feature>
<gene>
    <name evidence="2" type="ORF">XAT740_LOCUS19233</name>
</gene>
<reference evidence="2" key="1">
    <citation type="submission" date="2021-02" db="EMBL/GenBank/DDBJ databases">
        <authorList>
            <person name="Nowell W R."/>
        </authorList>
    </citation>
    <scope>NUCLEOTIDE SEQUENCE</scope>
</reference>
<sequence length="259" mass="29729">MNRASVVHSNTTLSSDLPLHSLNSNTMQHQRQQRRQNYRVAPSTSSVFDNRLVNLYADLAALEQRNANSSTPSIDPNRLNALLDAYRYSCLQLKARYKIEEERISRRFDLETRCTQQHFQAKKSELKELLLDRLRRKRKLVVEEMRSAIDIHSRSFDADPLLVTMQPPHPLQAKAYNFRQRPDIGQQTTASSSTANDDEFSSLLTMNVMGSSGILSPIPPQQAARKRLVGAFSIFQLPKWTIKDDECEDDLRIITNSRK</sequence>
<evidence type="ECO:0000256" key="1">
    <source>
        <dbReference type="SAM" id="MobiDB-lite"/>
    </source>
</evidence>
<dbReference type="AlphaFoldDB" id="A0A814QDM1"/>
<dbReference type="EMBL" id="CAJNOR010001307">
    <property type="protein sequence ID" value="CAF1118195.1"/>
    <property type="molecule type" value="Genomic_DNA"/>
</dbReference>
<proteinExistence type="predicted"/>
<protein>
    <submittedName>
        <fullName evidence="2">Uncharacterized protein</fullName>
    </submittedName>
</protein>
<feature type="compositionally biased region" description="Polar residues" evidence="1">
    <location>
        <begin position="7"/>
        <end position="21"/>
    </location>
</feature>